<dbReference type="PANTHER" id="PTHR33938:SF13">
    <property type="entry name" value="CARBOXYLIC ESTER HYDROLASE"/>
    <property type="match status" value="1"/>
</dbReference>
<keyword evidence="7" id="KW-1015">Disulfide bond</keyword>
<evidence type="ECO:0000256" key="7">
    <source>
        <dbReference type="ARBA" id="ARBA00023157"/>
    </source>
</evidence>
<dbReference type="InterPro" id="IPR029058">
    <property type="entry name" value="AB_hydrolase_fold"/>
</dbReference>
<evidence type="ECO:0000256" key="1">
    <source>
        <dbReference type="ARBA" id="ARBA00006249"/>
    </source>
</evidence>
<name>A0A9Q9AJN7_9PEZI</name>
<dbReference type="AlphaFoldDB" id="A0A9Q9AJN7"/>
<evidence type="ECO:0000313" key="9">
    <source>
        <dbReference type="EMBL" id="USW50270.1"/>
    </source>
</evidence>
<evidence type="ECO:0000256" key="4">
    <source>
        <dbReference type="ARBA" id="ARBA00022729"/>
    </source>
</evidence>
<keyword evidence="4" id="KW-0732">Signal</keyword>
<protein>
    <recommendedName>
        <fullName evidence="8">Carboxylic ester hydrolase</fullName>
        <ecNumber evidence="8">3.1.1.-</ecNumber>
    </recommendedName>
</protein>
<dbReference type="GO" id="GO:0046872">
    <property type="term" value="F:metal ion binding"/>
    <property type="evidence" value="ECO:0007669"/>
    <property type="project" value="UniProtKB-KW"/>
</dbReference>
<evidence type="ECO:0000256" key="3">
    <source>
        <dbReference type="ARBA" id="ARBA00022723"/>
    </source>
</evidence>
<dbReference type="EMBL" id="CP099419">
    <property type="protein sequence ID" value="USW50270.1"/>
    <property type="molecule type" value="Genomic_DNA"/>
</dbReference>
<dbReference type="Pfam" id="PF07519">
    <property type="entry name" value="Tannase"/>
    <property type="match status" value="1"/>
</dbReference>
<dbReference type="Proteomes" id="UP001056384">
    <property type="component" value="Chromosome 2"/>
</dbReference>
<evidence type="ECO:0000256" key="5">
    <source>
        <dbReference type="ARBA" id="ARBA00022801"/>
    </source>
</evidence>
<dbReference type="Gene3D" id="3.40.50.1820">
    <property type="entry name" value="alpha/beta hydrolase"/>
    <property type="match status" value="1"/>
</dbReference>
<dbReference type="InterPro" id="IPR011118">
    <property type="entry name" value="Tannase/feruloyl_esterase"/>
</dbReference>
<dbReference type="EC" id="3.1.1.-" evidence="8"/>
<reference evidence="9" key="1">
    <citation type="submission" date="2022-06" db="EMBL/GenBank/DDBJ databases">
        <title>Complete genome sequences of two strains of the flax pathogen Septoria linicola.</title>
        <authorList>
            <person name="Lapalu N."/>
            <person name="Simon A."/>
            <person name="Demenou B."/>
            <person name="Paumier D."/>
            <person name="Guillot M.-P."/>
            <person name="Gout L."/>
            <person name="Valade R."/>
        </authorList>
    </citation>
    <scope>NUCLEOTIDE SEQUENCE</scope>
    <source>
        <strain evidence="9">SE15195</strain>
    </source>
</reference>
<keyword evidence="10" id="KW-1185">Reference proteome</keyword>
<proteinExistence type="inferred from homology"/>
<gene>
    <name evidence="9" type="ORF">Slin15195_G035890</name>
</gene>
<accession>A0A9Q9AJN7</accession>
<organism evidence="9 10">
    <name type="scientific">Septoria linicola</name>
    <dbReference type="NCBI Taxonomy" id="215465"/>
    <lineage>
        <taxon>Eukaryota</taxon>
        <taxon>Fungi</taxon>
        <taxon>Dikarya</taxon>
        <taxon>Ascomycota</taxon>
        <taxon>Pezizomycotina</taxon>
        <taxon>Dothideomycetes</taxon>
        <taxon>Dothideomycetidae</taxon>
        <taxon>Mycosphaerellales</taxon>
        <taxon>Mycosphaerellaceae</taxon>
        <taxon>Septoria</taxon>
    </lineage>
</organism>
<dbReference type="GO" id="GO:0030600">
    <property type="term" value="F:feruloyl esterase activity"/>
    <property type="evidence" value="ECO:0007669"/>
    <property type="project" value="UniProtKB-ARBA"/>
</dbReference>
<dbReference type="SUPFAM" id="SSF53474">
    <property type="entry name" value="alpha/beta-Hydrolases"/>
    <property type="match status" value="1"/>
</dbReference>
<comment type="similarity">
    <text evidence="1 8">Belongs to the tannase family.</text>
</comment>
<keyword evidence="3" id="KW-0479">Metal-binding</keyword>
<evidence type="ECO:0000256" key="2">
    <source>
        <dbReference type="ARBA" id="ARBA00022487"/>
    </source>
</evidence>
<keyword evidence="5 8" id="KW-0378">Hydrolase</keyword>
<keyword evidence="6" id="KW-0106">Calcium</keyword>
<evidence type="ECO:0000313" key="10">
    <source>
        <dbReference type="Proteomes" id="UP001056384"/>
    </source>
</evidence>
<dbReference type="PANTHER" id="PTHR33938">
    <property type="entry name" value="FERULOYL ESTERASE B-RELATED"/>
    <property type="match status" value="1"/>
</dbReference>
<sequence length="537" mass="57494">MATSYHNISACTPATFSALPLPFGASLLATTASESNFTRDINILYRQWAPPLGIVTTSFCNVTVTYTHPGQDDRVTVEAWLPLEGYNDRLQSLGGGGYVAGRSESTYGGMLGAVTEGFAAASSDAGLVNETGVVSDTPEDWALVGTGNVNLWNLENFGSRSLGEGAQISKDVVTAFFGTPPEYSYYAGCSQGGRQGLALAQRFPEAYDGILSAAPAVYIAQILGTIQWPQQVMNTLDQYPYNCEIFAISQAAIAFCDGFDGVEDGVLGEPDLCLAIFDPYSLVGSVVENCSDTGSQVTISEAAAKVSEATWKGPIAPDGKRLWPGPDIGSGISADPEAIAAFGTTGTLNGTIGAPNDLGTNWLRLFLANDAEFDVTNVSNADYARLMKTGAQRFTSILDAADPDLSDFEEAGGKMLTFHGLADSLIPVKGMELYYNAVSAHSKSKTQDYYRLFEAPGIDHCGLGPGGQPYTIFAQLRAWVENGTIPETVPVSYNDTKGIEHNRILCPYPQKPRLIKRNADPIVRDNWKCEDEQGMFQ</sequence>
<evidence type="ECO:0000256" key="8">
    <source>
        <dbReference type="RuleBase" id="RU361238"/>
    </source>
</evidence>
<evidence type="ECO:0000256" key="6">
    <source>
        <dbReference type="ARBA" id="ARBA00022837"/>
    </source>
</evidence>
<keyword evidence="2" id="KW-0719">Serine esterase</keyword>
<dbReference type="OrthoDB" id="3039123at2759"/>